<feature type="domain" description="N-acetyltransferase" evidence="2">
    <location>
        <begin position="168"/>
        <end position="323"/>
    </location>
</feature>
<keyword evidence="1" id="KW-0539">Nucleus</keyword>
<evidence type="ECO:0000259" key="2">
    <source>
        <dbReference type="PROSITE" id="PS51186"/>
    </source>
</evidence>
<dbReference type="GO" id="GO:0045944">
    <property type="term" value="P:positive regulation of transcription by RNA polymerase II"/>
    <property type="evidence" value="ECO:0007669"/>
    <property type="project" value="TreeGrafter"/>
</dbReference>
<dbReference type="GO" id="GO:0010484">
    <property type="term" value="F:histone H3 acetyltransferase activity"/>
    <property type="evidence" value="ECO:0007669"/>
    <property type="project" value="TreeGrafter"/>
</dbReference>
<dbReference type="PROSITE" id="PS51186">
    <property type="entry name" value="GNAT"/>
    <property type="match status" value="1"/>
</dbReference>
<dbReference type="Pfam" id="PF00583">
    <property type="entry name" value="Acetyltransf_1"/>
    <property type="match status" value="1"/>
</dbReference>
<dbReference type="AlphaFoldDB" id="A0A9W4X3D3"/>
<dbReference type="Proteomes" id="UP001153678">
    <property type="component" value="Unassembled WGS sequence"/>
</dbReference>
<organism evidence="3 4">
    <name type="scientific">Funneliformis geosporum</name>
    <dbReference type="NCBI Taxonomy" id="1117311"/>
    <lineage>
        <taxon>Eukaryota</taxon>
        <taxon>Fungi</taxon>
        <taxon>Fungi incertae sedis</taxon>
        <taxon>Mucoromycota</taxon>
        <taxon>Glomeromycotina</taxon>
        <taxon>Glomeromycetes</taxon>
        <taxon>Glomerales</taxon>
        <taxon>Glomeraceae</taxon>
        <taxon>Funneliformis</taxon>
    </lineage>
</organism>
<proteinExistence type="predicted"/>
<dbReference type="InterPro" id="IPR000182">
    <property type="entry name" value="GNAT_dom"/>
</dbReference>
<evidence type="ECO:0000256" key="1">
    <source>
        <dbReference type="ARBA" id="ARBA00023242"/>
    </source>
</evidence>
<dbReference type="PANTHER" id="PTHR45750">
    <property type="entry name" value="GH11602P"/>
    <property type="match status" value="1"/>
</dbReference>
<comment type="caution">
    <text evidence="3">The sequence shown here is derived from an EMBL/GenBank/DDBJ whole genome shotgun (WGS) entry which is preliminary data.</text>
</comment>
<dbReference type="CDD" id="cd04301">
    <property type="entry name" value="NAT_SF"/>
    <property type="match status" value="1"/>
</dbReference>
<dbReference type="GO" id="GO:0000123">
    <property type="term" value="C:histone acetyltransferase complex"/>
    <property type="evidence" value="ECO:0007669"/>
    <property type="project" value="TreeGrafter"/>
</dbReference>
<protein>
    <submittedName>
        <fullName evidence="3">18245_t:CDS:1</fullName>
    </submittedName>
</protein>
<accession>A0A9W4X3D3</accession>
<evidence type="ECO:0000313" key="3">
    <source>
        <dbReference type="EMBL" id="CAI2183527.1"/>
    </source>
</evidence>
<keyword evidence="4" id="KW-1185">Reference proteome</keyword>
<dbReference type="PANTHER" id="PTHR45750:SF3">
    <property type="entry name" value="HISTONE ACETYLTRANSFERASE"/>
    <property type="match status" value="1"/>
</dbReference>
<sequence length="424" mass="48577">MPPYPPASKPIQSLTLHEKLLKIGRNIPCTAGVSSSGSILVRCSCSGWKPKTENTGRADMCACDHRVSNHGDPWTSEEFNWRLEIAMKIDKSLEAKGKLLDFEYEDEEVRDLRRRLTSGNDAAAIKPFKRKLEDGEDIAPIPRKVKLEEEPLSIPEKPAVAEEREGIIEMKVITNDNTMDNLILLTSLKNCIRTQLPNMPAEYITRLVYDRKHQSMAIVKERKRVVGGITFRLFSENHLAEIVFCVVNSDEQAKGYGSHMMNHLKDHLKDKEDIKYLMTYADNHAMGFFKKNGFTTEITLERSLWVHFIKDYDEATIMQCKMIQKVQYTHLQEILAKQKRAIQIKLTERRKQATIYKGIEKNLVKPVEPMTILGIKESGWTPEMEARAHGNKKTNRSIMASITAELKKHAKSWPFRNPVNGEET</sequence>
<dbReference type="SUPFAM" id="SSF55729">
    <property type="entry name" value="Acyl-CoA N-acyltransferases (Nat)"/>
    <property type="match status" value="1"/>
</dbReference>
<dbReference type="InterPro" id="IPR037800">
    <property type="entry name" value="GCN5"/>
</dbReference>
<reference evidence="3" key="1">
    <citation type="submission" date="2022-08" db="EMBL/GenBank/DDBJ databases">
        <authorList>
            <person name="Kallberg Y."/>
            <person name="Tangrot J."/>
            <person name="Rosling A."/>
        </authorList>
    </citation>
    <scope>NUCLEOTIDE SEQUENCE</scope>
    <source>
        <strain evidence="3">Wild A</strain>
    </source>
</reference>
<dbReference type="InterPro" id="IPR016181">
    <property type="entry name" value="Acyl_CoA_acyltransferase"/>
</dbReference>
<evidence type="ECO:0000313" key="4">
    <source>
        <dbReference type="Proteomes" id="UP001153678"/>
    </source>
</evidence>
<gene>
    <name evidence="3" type="ORF">FWILDA_LOCUS11122</name>
</gene>
<dbReference type="OrthoDB" id="1937912at2759"/>
<name>A0A9W4X3D3_9GLOM</name>
<dbReference type="EMBL" id="CAMKVN010003049">
    <property type="protein sequence ID" value="CAI2183527.1"/>
    <property type="molecule type" value="Genomic_DNA"/>
</dbReference>
<dbReference type="Gene3D" id="3.40.630.30">
    <property type="match status" value="1"/>
</dbReference>